<organism evidence="4 5">
    <name type="scientific">Thalassobaculum litoreum DSM 18839</name>
    <dbReference type="NCBI Taxonomy" id="1123362"/>
    <lineage>
        <taxon>Bacteria</taxon>
        <taxon>Pseudomonadati</taxon>
        <taxon>Pseudomonadota</taxon>
        <taxon>Alphaproteobacteria</taxon>
        <taxon>Rhodospirillales</taxon>
        <taxon>Thalassobaculaceae</taxon>
        <taxon>Thalassobaculum</taxon>
    </lineage>
</organism>
<dbReference type="PANTHER" id="PTHR43172">
    <property type="entry name" value="ADENYLOSUCCINATE LYASE"/>
    <property type="match status" value="1"/>
</dbReference>
<dbReference type="PROSITE" id="PS00163">
    <property type="entry name" value="FUMARATE_LYASES"/>
    <property type="match status" value="1"/>
</dbReference>
<dbReference type="InterPro" id="IPR019468">
    <property type="entry name" value="AdenyloSucc_lyase_C"/>
</dbReference>
<dbReference type="GO" id="GO:0047472">
    <property type="term" value="F:3-carboxy-cis,cis-muconate cycloisomerase activity"/>
    <property type="evidence" value="ECO:0007669"/>
    <property type="project" value="UniProtKB-UniRule"/>
</dbReference>
<feature type="domain" description="Adenylosuccinate lyase C-terminal" evidence="3">
    <location>
        <begin position="362"/>
        <end position="436"/>
    </location>
</feature>
<dbReference type="EC" id="5.5.1.2" evidence="2"/>
<proteinExistence type="inferred from homology"/>
<evidence type="ECO:0000259" key="3">
    <source>
        <dbReference type="SMART" id="SM00998"/>
    </source>
</evidence>
<accession>A0A8G2EX06</accession>
<dbReference type="PRINTS" id="PR00149">
    <property type="entry name" value="FUMRATELYASE"/>
</dbReference>
<evidence type="ECO:0000313" key="5">
    <source>
        <dbReference type="Proteomes" id="UP000198615"/>
    </source>
</evidence>
<dbReference type="Pfam" id="PF10397">
    <property type="entry name" value="ADSL_C"/>
    <property type="match status" value="1"/>
</dbReference>
<dbReference type="PANTHER" id="PTHR43172:SF2">
    <property type="entry name" value="ADENYLOSUCCINATE LYASE C-TERMINAL DOMAIN-CONTAINING PROTEIN"/>
    <property type="match status" value="1"/>
</dbReference>
<name>A0A8G2EX06_9PROT</name>
<dbReference type="InterPro" id="IPR008948">
    <property type="entry name" value="L-Aspartase-like"/>
</dbReference>
<keyword evidence="5" id="KW-1185">Reference proteome</keyword>
<dbReference type="Gene3D" id="1.10.40.30">
    <property type="entry name" value="Fumarase/aspartase (C-terminal domain)"/>
    <property type="match status" value="1"/>
</dbReference>
<dbReference type="GO" id="GO:0019619">
    <property type="term" value="P:3,4-dihydroxybenzoate catabolic process"/>
    <property type="evidence" value="ECO:0007669"/>
    <property type="project" value="InterPro"/>
</dbReference>
<dbReference type="GO" id="GO:0016829">
    <property type="term" value="F:lyase activity"/>
    <property type="evidence" value="ECO:0007669"/>
    <property type="project" value="UniProtKB-ARBA"/>
</dbReference>
<dbReference type="EMBL" id="FNBW01000001">
    <property type="protein sequence ID" value="SDF04477.1"/>
    <property type="molecule type" value="Genomic_DNA"/>
</dbReference>
<protein>
    <recommendedName>
        <fullName evidence="2">3-carboxy-cis,cis-muconate cycloisomerase</fullName>
        <ecNumber evidence="2">5.5.1.2</ecNumber>
    </recommendedName>
</protein>
<comment type="caution">
    <text evidence="4">The sequence shown here is derived from an EMBL/GenBank/DDBJ whole genome shotgun (WGS) entry which is preliminary data.</text>
</comment>
<comment type="similarity">
    <text evidence="1">Belongs to the class-II fumarase/aspartase family.</text>
</comment>
<dbReference type="NCBIfam" id="TIGR02426">
    <property type="entry name" value="protocat_pcaB"/>
    <property type="match status" value="1"/>
</dbReference>
<gene>
    <name evidence="4" type="ORF">SAMN05660686_00019</name>
</gene>
<evidence type="ECO:0000256" key="2">
    <source>
        <dbReference type="NCBIfam" id="TIGR02426"/>
    </source>
</evidence>
<sequence>MPVTAFDSALTAPLLSDPETAALIDDAAVTRAMVEVERALSRVEGRCGVIPQDAAAAIDSALDGFMPDMEKLGAGMQTAGVPIVSLVSQLRDKVGAPACDYVHAGATSQDIYDNALLLCFAAATDRIKARLDAVITLLSILADEHRYTVMAGRTRTQQGIPISFGAKVAGWLAPLKRYRERLIWVREELLVVQFGGAAGTLAAIGPGGMDVADMLADELGLDRPVSPWHTARDGMLGLGDWLSGVTGTLGKIGADLLLMGQNEVGEIRAGGGGGSSAMPQKANPIGIEMLVTLARANATNLSGLHHAAIQEHERGGPGWTLEWVCLPPMVLATAAALRIVSETLADLTVDASRMRANLDLGTGLIMAEAVTTALAQHVGKVKAQALVKQACQDAPGSGRSITELLRERCDAPVDWDAAADPLNYLGASQEIINRVLAL</sequence>
<dbReference type="InterPro" id="IPR000362">
    <property type="entry name" value="Fumarate_lyase_fam"/>
</dbReference>
<dbReference type="OrthoDB" id="9768878at2"/>
<keyword evidence="4" id="KW-0413">Isomerase</keyword>
<evidence type="ECO:0000256" key="1">
    <source>
        <dbReference type="ARBA" id="ARBA00034772"/>
    </source>
</evidence>
<evidence type="ECO:0000313" key="4">
    <source>
        <dbReference type="EMBL" id="SDF04477.1"/>
    </source>
</evidence>
<dbReference type="Gene3D" id="1.20.200.10">
    <property type="entry name" value="Fumarase/aspartase (Central domain)"/>
    <property type="match status" value="1"/>
</dbReference>
<dbReference type="SUPFAM" id="SSF48557">
    <property type="entry name" value="L-aspartase-like"/>
    <property type="match status" value="1"/>
</dbReference>
<dbReference type="InterPro" id="IPR022761">
    <property type="entry name" value="Fumarate_lyase_N"/>
</dbReference>
<dbReference type="InterPro" id="IPR020557">
    <property type="entry name" value="Fumarate_lyase_CS"/>
</dbReference>
<reference evidence="4 5" key="1">
    <citation type="submission" date="2016-10" db="EMBL/GenBank/DDBJ databases">
        <authorList>
            <person name="Varghese N."/>
            <person name="Submissions S."/>
        </authorList>
    </citation>
    <scope>NUCLEOTIDE SEQUENCE [LARGE SCALE GENOMIC DNA]</scope>
    <source>
        <strain evidence="4 5">DSM 18839</strain>
    </source>
</reference>
<dbReference type="AlphaFoldDB" id="A0A8G2EX06"/>
<dbReference type="SMART" id="SM00998">
    <property type="entry name" value="ADSL_C"/>
    <property type="match status" value="1"/>
</dbReference>
<dbReference type="RefSeq" id="WP_093147273.1">
    <property type="nucleotide sequence ID" value="NZ_FNBW01000001.1"/>
</dbReference>
<dbReference type="InterPro" id="IPR012789">
    <property type="entry name" value="Protocat_PcaB-like"/>
</dbReference>
<dbReference type="CDD" id="cd01597">
    <property type="entry name" value="pCLME"/>
    <property type="match status" value="1"/>
</dbReference>
<dbReference type="PRINTS" id="PR00145">
    <property type="entry name" value="ARGSUCLYASE"/>
</dbReference>
<dbReference type="Proteomes" id="UP000198615">
    <property type="component" value="Unassembled WGS sequence"/>
</dbReference>
<dbReference type="Pfam" id="PF00206">
    <property type="entry name" value="Lyase_1"/>
    <property type="match status" value="1"/>
</dbReference>